<protein>
    <submittedName>
        <fullName evidence="1">Uncharacterized protein</fullName>
    </submittedName>
</protein>
<name>A0ACC6Q3C8_9ACTN</name>
<accession>A0ACC6Q3C8</accession>
<sequence>MEDLSANLERLTRVPSVAFPGFPPEPVTAGDPGPGFEAATGRPEDAAAFRRTA</sequence>
<organism evidence="1 2">
    <name type="scientific">Streptomyces achmelvichensis</name>
    <dbReference type="NCBI Taxonomy" id="3134111"/>
    <lineage>
        <taxon>Bacteria</taxon>
        <taxon>Bacillati</taxon>
        <taxon>Actinomycetota</taxon>
        <taxon>Actinomycetes</taxon>
        <taxon>Kitasatosporales</taxon>
        <taxon>Streptomycetaceae</taxon>
        <taxon>Streptomyces</taxon>
    </lineage>
</organism>
<dbReference type="Proteomes" id="UP001377168">
    <property type="component" value="Unassembled WGS sequence"/>
</dbReference>
<keyword evidence="2" id="KW-1185">Reference proteome</keyword>
<comment type="caution">
    <text evidence="1">The sequence shown here is derived from an EMBL/GenBank/DDBJ whole genome shotgun (WGS) entry which is preliminary data.</text>
</comment>
<reference evidence="1" key="1">
    <citation type="submission" date="2024-03" db="EMBL/GenBank/DDBJ databases">
        <title>Novel Streptomyces species of biotechnological and ecological value are a feature of Machair soil.</title>
        <authorList>
            <person name="Prole J.R."/>
            <person name="Goodfellow M."/>
            <person name="Allenby N."/>
            <person name="Ward A.C."/>
        </authorList>
    </citation>
    <scope>NUCLEOTIDE SEQUENCE</scope>
    <source>
        <strain evidence="1">MS2.AVA.5</strain>
    </source>
</reference>
<evidence type="ECO:0000313" key="2">
    <source>
        <dbReference type="Proteomes" id="UP001377168"/>
    </source>
</evidence>
<proteinExistence type="predicted"/>
<gene>
    <name evidence="1" type="ORF">WKI67_33280</name>
</gene>
<dbReference type="EMBL" id="JBBKAJ010000022">
    <property type="protein sequence ID" value="MEJ8638240.1"/>
    <property type="molecule type" value="Genomic_DNA"/>
</dbReference>
<evidence type="ECO:0000313" key="1">
    <source>
        <dbReference type="EMBL" id="MEJ8638240.1"/>
    </source>
</evidence>